<gene>
    <name evidence="2" type="ORF">CDAR_551641</name>
</gene>
<name>A0AAV4V6Q7_9ARAC</name>
<proteinExistence type="predicted"/>
<evidence type="ECO:0000313" key="3">
    <source>
        <dbReference type="Proteomes" id="UP001054837"/>
    </source>
</evidence>
<accession>A0AAV4V6Q7</accession>
<protein>
    <submittedName>
        <fullName evidence="2">Uncharacterized protein</fullName>
    </submittedName>
</protein>
<dbReference type="EMBL" id="BPLQ01012459">
    <property type="protein sequence ID" value="GIY65645.1"/>
    <property type="molecule type" value="Genomic_DNA"/>
</dbReference>
<sequence length="92" mass="10942">MRNEPNSRTRQQHLAQLKEGELENLFIGGTKLPRQNHSESSRESPPIVFQRRNGGPVDLSSKLAFRSTGIVETEEWRWRRICRQGRWEWRLE</sequence>
<feature type="region of interest" description="Disordered" evidence="1">
    <location>
        <begin position="28"/>
        <end position="54"/>
    </location>
</feature>
<evidence type="ECO:0000256" key="1">
    <source>
        <dbReference type="SAM" id="MobiDB-lite"/>
    </source>
</evidence>
<dbReference type="AlphaFoldDB" id="A0AAV4V6Q7"/>
<evidence type="ECO:0000313" key="2">
    <source>
        <dbReference type="EMBL" id="GIY65645.1"/>
    </source>
</evidence>
<organism evidence="2 3">
    <name type="scientific">Caerostris darwini</name>
    <dbReference type="NCBI Taxonomy" id="1538125"/>
    <lineage>
        <taxon>Eukaryota</taxon>
        <taxon>Metazoa</taxon>
        <taxon>Ecdysozoa</taxon>
        <taxon>Arthropoda</taxon>
        <taxon>Chelicerata</taxon>
        <taxon>Arachnida</taxon>
        <taxon>Araneae</taxon>
        <taxon>Araneomorphae</taxon>
        <taxon>Entelegynae</taxon>
        <taxon>Araneoidea</taxon>
        <taxon>Araneidae</taxon>
        <taxon>Caerostris</taxon>
    </lineage>
</organism>
<comment type="caution">
    <text evidence="2">The sequence shown here is derived from an EMBL/GenBank/DDBJ whole genome shotgun (WGS) entry which is preliminary data.</text>
</comment>
<reference evidence="2 3" key="1">
    <citation type="submission" date="2021-06" db="EMBL/GenBank/DDBJ databases">
        <title>Caerostris darwini draft genome.</title>
        <authorList>
            <person name="Kono N."/>
            <person name="Arakawa K."/>
        </authorList>
    </citation>
    <scope>NUCLEOTIDE SEQUENCE [LARGE SCALE GENOMIC DNA]</scope>
</reference>
<keyword evidence="3" id="KW-1185">Reference proteome</keyword>
<dbReference type="Proteomes" id="UP001054837">
    <property type="component" value="Unassembled WGS sequence"/>
</dbReference>